<keyword evidence="2" id="KW-0813">Transport</keyword>
<organism evidence="6 7">
    <name type="scientific">Tolypothrix bouteillei VB521301</name>
    <dbReference type="NCBI Taxonomy" id="1479485"/>
    <lineage>
        <taxon>Bacteria</taxon>
        <taxon>Bacillati</taxon>
        <taxon>Cyanobacteriota</taxon>
        <taxon>Cyanophyceae</taxon>
        <taxon>Nostocales</taxon>
        <taxon>Tolypothrichaceae</taxon>
        <taxon>Tolypothrix</taxon>
    </lineage>
</organism>
<dbReference type="PROSITE" id="PS50893">
    <property type="entry name" value="ABC_TRANSPORTER_2"/>
    <property type="match status" value="1"/>
</dbReference>
<dbReference type="InterPro" id="IPR015860">
    <property type="entry name" value="ABC_transpr_TagH-like"/>
</dbReference>
<dbReference type="PANTHER" id="PTHR46743">
    <property type="entry name" value="TEICHOIC ACIDS EXPORT ATP-BINDING PROTEIN TAGH"/>
    <property type="match status" value="1"/>
</dbReference>
<keyword evidence="4 6" id="KW-0067">ATP-binding</keyword>
<evidence type="ECO:0000313" key="7">
    <source>
        <dbReference type="Proteomes" id="UP000029738"/>
    </source>
</evidence>
<dbReference type="CDD" id="cd10147">
    <property type="entry name" value="Wzt_C-like"/>
    <property type="match status" value="1"/>
</dbReference>
<evidence type="ECO:0000259" key="5">
    <source>
        <dbReference type="PROSITE" id="PS50893"/>
    </source>
</evidence>
<dbReference type="GO" id="GO:0016020">
    <property type="term" value="C:membrane"/>
    <property type="evidence" value="ECO:0007669"/>
    <property type="project" value="InterPro"/>
</dbReference>
<dbReference type="PANTHER" id="PTHR46743:SF2">
    <property type="entry name" value="TEICHOIC ACIDS EXPORT ATP-BINDING PROTEIN TAGH"/>
    <property type="match status" value="1"/>
</dbReference>
<reference evidence="6" key="1">
    <citation type="journal article" date="2015" name="Genome Announc.">
        <title>Draft Genome Sequence of Tolypothrix boutellei Strain VB521301.</title>
        <authorList>
            <person name="Chandrababunaidu M.M."/>
            <person name="Singh D."/>
            <person name="Sen D."/>
            <person name="Bhan S."/>
            <person name="Das S."/>
            <person name="Gupta A."/>
            <person name="Adhikary S.P."/>
            <person name="Tripathy S."/>
        </authorList>
    </citation>
    <scope>NUCLEOTIDE SEQUENCE</scope>
    <source>
        <strain evidence="6">VB521301</strain>
    </source>
</reference>
<evidence type="ECO:0000313" key="6">
    <source>
        <dbReference type="EMBL" id="KAF3889685.1"/>
    </source>
</evidence>
<dbReference type="EMBL" id="JHEG04000001">
    <property type="protein sequence ID" value="KAF3889685.1"/>
    <property type="molecule type" value="Genomic_DNA"/>
</dbReference>
<keyword evidence="7" id="KW-1185">Reference proteome</keyword>
<dbReference type="Pfam" id="PF00005">
    <property type="entry name" value="ABC_tran"/>
    <property type="match status" value="1"/>
</dbReference>
<sequence>MSDIVIKVENLGKKYIINHQQQERYTALRDVIIHRTKTLFNPFQKNKEQIQNSTKEEFWALKNVSFEIKQGDRVGIIGRNGAGKSTLLKILSRIVEQSTGKISIKGRVASLLEVGTGFHPELTGRENIFLNGAILGMSKNEIQRKFDEIVAFSEVEKFLDTPVKRYSSGMYVRLAFSVAAYLEPEILIVDEVLAVGDAAFQKKCLGKMESVSKDGRTILFVSHQMAALQNLCQRAILLKRGEVIFNDKTDVVVTKYLAETSNLMQTPLSERKDRHGTGDIRFTSIFLYDEFGNSINSFYSGQTVRIVFEYENFQNFELSNVYFAIGLNDNFGNRIIFFSNELTNYTFPNIPPGLGKMAIDIYKLPIVQGRYTVTIYCTVSGTISDWIQDAGTINVEQGDYYGTGKLPNSSQGICLANYKILLL</sequence>
<dbReference type="RefSeq" id="WP_167844792.1">
    <property type="nucleotide sequence ID" value="NZ_JHEG04000001.1"/>
</dbReference>
<comment type="caution">
    <text evidence="6">The sequence shown here is derived from an EMBL/GenBank/DDBJ whole genome shotgun (WGS) entry which is preliminary data.</text>
</comment>
<name>A0A8S9TB94_9CYAN</name>
<evidence type="ECO:0000256" key="4">
    <source>
        <dbReference type="ARBA" id="ARBA00022840"/>
    </source>
</evidence>
<dbReference type="GO" id="GO:0016887">
    <property type="term" value="F:ATP hydrolysis activity"/>
    <property type="evidence" value="ECO:0007669"/>
    <property type="project" value="InterPro"/>
</dbReference>
<dbReference type="CDD" id="cd03220">
    <property type="entry name" value="ABC_KpsT_Wzt"/>
    <property type="match status" value="1"/>
</dbReference>
<dbReference type="Pfam" id="PF14524">
    <property type="entry name" value="Wzt_C"/>
    <property type="match status" value="1"/>
</dbReference>
<evidence type="ECO:0000256" key="2">
    <source>
        <dbReference type="ARBA" id="ARBA00022448"/>
    </source>
</evidence>
<evidence type="ECO:0000256" key="1">
    <source>
        <dbReference type="ARBA" id="ARBA00005417"/>
    </source>
</evidence>
<dbReference type="GO" id="GO:0140359">
    <property type="term" value="F:ABC-type transporter activity"/>
    <property type="evidence" value="ECO:0007669"/>
    <property type="project" value="InterPro"/>
</dbReference>
<evidence type="ECO:0000256" key="3">
    <source>
        <dbReference type="ARBA" id="ARBA00022741"/>
    </source>
</evidence>
<dbReference type="Gene3D" id="3.40.50.300">
    <property type="entry name" value="P-loop containing nucleotide triphosphate hydrolases"/>
    <property type="match status" value="1"/>
</dbReference>
<dbReference type="InterPro" id="IPR050683">
    <property type="entry name" value="Bact_Polysacc_Export_ATP-bd"/>
</dbReference>
<dbReference type="GO" id="GO:0005524">
    <property type="term" value="F:ATP binding"/>
    <property type="evidence" value="ECO:0007669"/>
    <property type="project" value="UniProtKB-KW"/>
</dbReference>
<feature type="domain" description="ABC transporter" evidence="5">
    <location>
        <begin position="45"/>
        <end position="265"/>
    </location>
</feature>
<dbReference type="Gene3D" id="2.70.50.60">
    <property type="entry name" value="abc- transporter (atp binding component) like domain"/>
    <property type="match status" value="1"/>
</dbReference>
<reference evidence="6" key="2">
    <citation type="submission" date="2019-11" db="EMBL/GenBank/DDBJ databases">
        <title>Improved Assembly of Tolypothrix boutellei genome.</title>
        <authorList>
            <person name="Sarangi A.N."/>
            <person name="Mukherjee M."/>
            <person name="Ghosh S."/>
            <person name="Singh D."/>
            <person name="Das A."/>
            <person name="Kant S."/>
            <person name="Prusty A."/>
            <person name="Tripathy S."/>
        </authorList>
    </citation>
    <scope>NUCLEOTIDE SEQUENCE</scope>
    <source>
        <strain evidence="6">VB521301</strain>
    </source>
</reference>
<keyword evidence="3" id="KW-0547">Nucleotide-binding</keyword>
<dbReference type="SUPFAM" id="SSF52540">
    <property type="entry name" value="P-loop containing nucleoside triphosphate hydrolases"/>
    <property type="match status" value="1"/>
</dbReference>
<dbReference type="Proteomes" id="UP000029738">
    <property type="component" value="Unassembled WGS sequence"/>
</dbReference>
<dbReference type="InterPro" id="IPR003593">
    <property type="entry name" value="AAA+_ATPase"/>
</dbReference>
<dbReference type="SMART" id="SM00382">
    <property type="entry name" value="AAA"/>
    <property type="match status" value="1"/>
</dbReference>
<accession>A0A8S9TB94</accession>
<dbReference type="AlphaFoldDB" id="A0A8S9TB94"/>
<dbReference type="InterPro" id="IPR029439">
    <property type="entry name" value="Wzt_C"/>
</dbReference>
<protein>
    <submittedName>
        <fullName evidence="6">ABC transporter ATP-binding protein</fullName>
    </submittedName>
</protein>
<dbReference type="InterPro" id="IPR003439">
    <property type="entry name" value="ABC_transporter-like_ATP-bd"/>
</dbReference>
<dbReference type="InterPro" id="IPR027417">
    <property type="entry name" value="P-loop_NTPase"/>
</dbReference>
<gene>
    <name evidence="6" type="ORF">DA73_0400032600</name>
</gene>
<proteinExistence type="inferred from homology"/>
<comment type="similarity">
    <text evidence="1">Belongs to the ABC transporter superfamily.</text>
</comment>